<proteinExistence type="predicted"/>
<organism evidence="3 4">
    <name type="scientific">Candidatus Wallbacteria bacterium HGW-Wallbacteria-1</name>
    <dbReference type="NCBI Taxonomy" id="2013854"/>
    <lineage>
        <taxon>Bacteria</taxon>
        <taxon>Candidatus Walliibacteriota</taxon>
    </lineage>
</organism>
<evidence type="ECO:0000313" key="4">
    <source>
        <dbReference type="Proteomes" id="UP000233256"/>
    </source>
</evidence>
<reference evidence="3 4" key="1">
    <citation type="journal article" date="2017" name="ISME J.">
        <title>Potential for microbial H2 and metal transformations associated with novel bacteria and archaea in deep terrestrial subsurface sediments.</title>
        <authorList>
            <person name="Hernsdorf A.W."/>
            <person name="Amano Y."/>
            <person name="Miyakawa K."/>
            <person name="Ise K."/>
            <person name="Suzuki Y."/>
            <person name="Anantharaman K."/>
            <person name="Probst A."/>
            <person name="Burstein D."/>
            <person name="Thomas B.C."/>
            <person name="Banfield J.F."/>
        </authorList>
    </citation>
    <scope>NUCLEOTIDE SEQUENCE [LARGE SCALE GENOMIC DNA]</scope>
    <source>
        <strain evidence="3">HGW-Wallbacteria-1</strain>
    </source>
</reference>
<dbReference type="PROSITE" id="PS51257">
    <property type="entry name" value="PROKAR_LIPOPROTEIN"/>
    <property type="match status" value="1"/>
</dbReference>
<protein>
    <submittedName>
        <fullName evidence="3">Uncharacterized protein</fullName>
    </submittedName>
</protein>
<evidence type="ECO:0000256" key="1">
    <source>
        <dbReference type="SAM" id="MobiDB-lite"/>
    </source>
</evidence>
<feature type="chain" id="PRO_5014974949" evidence="2">
    <location>
        <begin position="29"/>
        <end position="307"/>
    </location>
</feature>
<comment type="caution">
    <text evidence="3">The sequence shown here is derived from an EMBL/GenBank/DDBJ whole genome shotgun (WGS) entry which is preliminary data.</text>
</comment>
<sequence length="307" mass="33249">MSRFNFNFAFALLACLLTITLVPESAFSSTDEIIRDFRWIGIGSEDRVGPGTKASSDGVKDAHFQVVLNLSNPAEITELRVYVSDAAGNRGGEFWHSNSYGYAWILGVWRNGKFLNPSPGKSLGTFSGPVLFDLFANDSGRLASYSHFRLELDIQGQTLTKLITSGKTVNAISRGDLKIEHENAESGKSEPDKSELSEKQPLPGNKFSGTPDTVMDHPLKDFSGSDDFSASSNSENETAGGLFDKYGFSVGTITGGSGVGALYKVQYRGGNIVGNYYSKSDHIDKLDGLIFFLTTCSASVEMRLSLV</sequence>
<accession>A0A2N1PM63</accession>
<feature type="signal peptide" evidence="2">
    <location>
        <begin position="1"/>
        <end position="28"/>
    </location>
</feature>
<dbReference type="Proteomes" id="UP000233256">
    <property type="component" value="Unassembled WGS sequence"/>
</dbReference>
<evidence type="ECO:0000313" key="3">
    <source>
        <dbReference type="EMBL" id="PKK89426.1"/>
    </source>
</evidence>
<feature type="compositionally biased region" description="Basic and acidic residues" evidence="1">
    <location>
        <begin position="178"/>
        <end position="198"/>
    </location>
</feature>
<gene>
    <name evidence="3" type="ORF">CVV64_14180</name>
</gene>
<dbReference type="EMBL" id="PGXC01000017">
    <property type="protein sequence ID" value="PKK89426.1"/>
    <property type="molecule type" value="Genomic_DNA"/>
</dbReference>
<feature type="region of interest" description="Disordered" evidence="1">
    <location>
        <begin position="178"/>
        <end position="218"/>
    </location>
</feature>
<dbReference type="AlphaFoldDB" id="A0A2N1PM63"/>
<keyword evidence="2" id="KW-0732">Signal</keyword>
<evidence type="ECO:0000256" key="2">
    <source>
        <dbReference type="SAM" id="SignalP"/>
    </source>
</evidence>
<name>A0A2N1PM63_9BACT</name>